<dbReference type="PANTHER" id="PTHR30636:SF3">
    <property type="entry name" value="UPF0701 PROTEIN YICC"/>
    <property type="match status" value="1"/>
</dbReference>
<feature type="domain" description="Endoribonuclease YicC-like C-terminal" evidence="7">
    <location>
        <begin position="175"/>
        <end position="291"/>
    </location>
</feature>
<comment type="cofactor">
    <cofactor evidence="1">
        <name>a divalent metal cation</name>
        <dbReference type="ChEBI" id="CHEBI:60240"/>
    </cofactor>
</comment>
<keyword evidence="9" id="KW-1185">Reference proteome</keyword>
<protein>
    <submittedName>
        <fullName evidence="8">TIGR00255 family protein</fullName>
    </submittedName>
</protein>
<sequence length="291" mass="31683">MTGFARRDGGDDQVAWTWELKSVNARGLDVRLRLPNGMEALEQRVRSAVQGVCTRGTVNVTLSLDRGQTQPSFQVNREMLNQLLALSREIAGETEVAPPRVDGLLNIKGVLQTADTPEEDPDVVGARQEKMLADLDGALAELGEARRAEGERLKTAAMAHLDEIAGLIDTARASAAAQPDALRERLRRQVAELLDTDVGLSEDRLAQEAAVLASKADVREELDRLAAHDAAVRELLTQGGAIGRRLDFFCQELNREANTVCSKSSDTALTRTGVALKNAVEQLREQVQNIE</sequence>
<evidence type="ECO:0000313" key="8">
    <source>
        <dbReference type="EMBL" id="SDF60355.1"/>
    </source>
</evidence>
<evidence type="ECO:0000256" key="1">
    <source>
        <dbReference type="ARBA" id="ARBA00001968"/>
    </source>
</evidence>
<organism evidence="8 9">
    <name type="scientific">Limimonas halophila</name>
    <dbReference type="NCBI Taxonomy" id="1082479"/>
    <lineage>
        <taxon>Bacteria</taxon>
        <taxon>Pseudomonadati</taxon>
        <taxon>Pseudomonadota</taxon>
        <taxon>Alphaproteobacteria</taxon>
        <taxon>Rhodospirillales</taxon>
        <taxon>Rhodovibrionaceae</taxon>
        <taxon>Limimonas</taxon>
    </lineage>
</organism>
<accession>A0A1G7MF89</accession>
<dbReference type="EMBL" id="FNCE01000001">
    <property type="protein sequence ID" value="SDF60355.1"/>
    <property type="molecule type" value="Genomic_DNA"/>
</dbReference>
<evidence type="ECO:0000256" key="2">
    <source>
        <dbReference type="ARBA" id="ARBA00022722"/>
    </source>
</evidence>
<evidence type="ECO:0000259" key="6">
    <source>
        <dbReference type="Pfam" id="PF03755"/>
    </source>
</evidence>
<dbReference type="STRING" id="1082479.SAMN05216241_101593"/>
<dbReference type="OrthoDB" id="9771229at2"/>
<keyword evidence="3" id="KW-0255">Endonuclease</keyword>
<dbReference type="GO" id="GO:0004521">
    <property type="term" value="F:RNA endonuclease activity"/>
    <property type="evidence" value="ECO:0007669"/>
    <property type="project" value="InterPro"/>
</dbReference>
<keyword evidence="2" id="KW-0540">Nuclease</keyword>
<dbReference type="InterPro" id="IPR013551">
    <property type="entry name" value="YicC-like_C"/>
</dbReference>
<keyword evidence="4" id="KW-0378">Hydrolase</keyword>
<evidence type="ECO:0000256" key="5">
    <source>
        <dbReference type="ARBA" id="ARBA00035648"/>
    </source>
</evidence>
<feature type="domain" description="Endoribonuclease YicC-like N-terminal" evidence="6">
    <location>
        <begin position="1"/>
        <end position="154"/>
    </location>
</feature>
<dbReference type="InterPro" id="IPR013527">
    <property type="entry name" value="YicC-like_N"/>
</dbReference>
<dbReference type="Proteomes" id="UP000199415">
    <property type="component" value="Unassembled WGS sequence"/>
</dbReference>
<reference evidence="8 9" key="1">
    <citation type="submission" date="2016-10" db="EMBL/GenBank/DDBJ databases">
        <authorList>
            <person name="de Groot N.N."/>
        </authorList>
    </citation>
    <scope>NUCLEOTIDE SEQUENCE [LARGE SCALE GENOMIC DNA]</scope>
    <source>
        <strain evidence="8 9">DSM 25584</strain>
    </source>
</reference>
<dbReference type="PANTHER" id="PTHR30636">
    <property type="entry name" value="UPF0701 PROTEIN YICC"/>
    <property type="match status" value="1"/>
</dbReference>
<dbReference type="AlphaFoldDB" id="A0A1G7MF89"/>
<dbReference type="Pfam" id="PF03755">
    <property type="entry name" value="YicC-like_N"/>
    <property type="match status" value="1"/>
</dbReference>
<gene>
    <name evidence="8" type="ORF">SAMN05216241_101593</name>
</gene>
<comment type="similarity">
    <text evidence="5">Belongs to the YicC/YloC family.</text>
</comment>
<proteinExistence type="inferred from homology"/>
<dbReference type="NCBIfam" id="TIGR00255">
    <property type="entry name" value="YicC/YloC family endoribonuclease"/>
    <property type="match status" value="1"/>
</dbReference>
<dbReference type="GO" id="GO:0016787">
    <property type="term" value="F:hydrolase activity"/>
    <property type="evidence" value="ECO:0007669"/>
    <property type="project" value="UniProtKB-KW"/>
</dbReference>
<evidence type="ECO:0000256" key="3">
    <source>
        <dbReference type="ARBA" id="ARBA00022759"/>
    </source>
</evidence>
<dbReference type="Pfam" id="PF08340">
    <property type="entry name" value="YicC-like_C"/>
    <property type="match status" value="1"/>
</dbReference>
<name>A0A1G7MF89_9PROT</name>
<dbReference type="InterPro" id="IPR005229">
    <property type="entry name" value="YicC/YloC-like"/>
</dbReference>
<evidence type="ECO:0000313" key="9">
    <source>
        <dbReference type="Proteomes" id="UP000199415"/>
    </source>
</evidence>
<evidence type="ECO:0000259" key="7">
    <source>
        <dbReference type="Pfam" id="PF08340"/>
    </source>
</evidence>
<evidence type="ECO:0000256" key="4">
    <source>
        <dbReference type="ARBA" id="ARBA00022801"/>
    </source>
</evidence>